<dbReference type="EMBL" id="CAJPIZ010012040">
    <property type="protein sequence ID" value="CAG2113487.1"/>
    <property type="molecule type" value="Genomic_DNA"/>
</dbReference>
<dbReference type="Proteomes" id="UP000759131">
    <property type="component" value="Unassembled WGS sequence"/>
</dbReference>
<dbReference type="PANTHER" id="PTHR33964:SF1">
    <property type="entry name" value="RE45066P"/>
    <property type="match status" value="1"/>
</dbReference>
<dbReference type="PANTHER" id="PTHR33964">
    <property type="entry name" value="RE45066P-RELATED"/>
    <property type="match status" value="1"/>
</dbReference>
<evidence type="ECO:0000313" key="1">
    <source>
        <dbReference type="EMBL" id="CAD7633057.1"/>
    </source>
</evidence>
<protein>
    <submittedName>
        <fullName evidence="1">Uncharacterized protein</fullName>
    </submittedName>
</protein>
<dbReference type="EMBL" id="OC866615">
    <property type="protein sequence ID" value="CAD7633057.1"/>
    <property type="molecule type" value="Genomic_DNA"/>
</dbReference>
<sequence length="210" mass="23397">MLPTIFPPGTDQPVPETLPELRAYCNLYGKNFPFILGYFKNCVGPFSRAVAKVIMFSVRKQQDLACRPGKPSRQARELMAAGGCANKAREGIRVCNKQLVDALLGTKLAPIKSRIPMTCCHSNAYRMCLRDTTEDTVGCTAHTVDWAEKFVLKIMGSSISLVCGEYFEESDKCHKLMAQTPAPPDTPRNSTRTKNFILPMLDLMETFPEL</sequence>
<reference evidence="1" key="1">
    <citation type="submission" date="2020-11" db="EMBL/GenBank/DDBJ databases">
        <authorList>
            <person name="Tran Van P."/>
        </authorList>
    </citation>
    <scope>NUCLEOTIDE SEQUENCE</scope>
</reference>
<dbReference type="AlphaFoldDB" id="A0A7R9Q5I0"/>
<name>A0A7R9Q5I0_9ACAR</name>
<dbReference type="OrthoDB" id="6500211at2759"/>
<keyword evidence="2" id="KW-1185">Reference proteome</keyword>
<proteinExistence type="predicted"/>
<accession>A0A7R9Q5I0</accession>
<gene>
    <name evidence="1" type="ORF">OSB1V03_LOCUS13456</name>
</gene>
<evidence type="ECO:0000313" key="2">
    <source>
        <dbReference type="Proteomes" id="UP000759131"/>
    </source>
</evidence>
<organism evidence="1">
    <name type="scientific">Medioppia subpectinata</name>
    <dbReference type="NCBI Taxonomy" id="1979941"/>
    <lineage>
        <taxon>Eukaryota</taxon>
        <taxon>Metazoa</taxon>
        <taxon>Ecdysozoa</taxon>
        <taxon>Arthropoda</taxon>
        <taxon>Chelicerata</taxon>
        <taxon>Arachnida</taxon>
        <taxon>Acari</taxon>
        <taxon>Acariformes</taxon>
        <taxon>Sarcoptiformes</taxon>
        <taxon>Oribatida</taxon>
        <taxon>Brachypylina</taxon>
        <taxon>Oppioidea</taxon>
        <taxon>Oppiidae</taxon>
        <taxon>Medioppia</taxon>
    </lineage>
</organism>